<name>A0ABN7PC74_TIMPD</name>
<gene>
    <name evidence="1" type="ORF">TPAB3V08_LOCUS12328</name>
</gene>
<dbReference type="Proteomes" id="UP001153148">
    <property type="component" value="Unassembled WGS sequence"/>
</dbReference>
<proteinExistence type="predicted"/>
<reference evidence="1" key="1">
    <citation type="submission" date="2021-03" db="EMBL/GenBank/DDBJ databases">
        <authorList>
            <person name="Tran Van P."/>
        </authorList>
    </citation>
    <scope>NUCLEOTIDE SEQUENCE</scope>
</reference>
<dbReference type="EMBL" id="CAJPIN010042608">
    <property type="protein sequence ID" value="CAG2065384.1"/>
    <property type="molecule type" value="Genomic_DNA"/>
</dbReference>
<evidence type="ECO:0000313" key="2">
    <source>
        <dbReference type="Proteomes" id="UP001153148"/>
    </source>
</evidence>
<protein>
    <submittedName>
        <fullName evidence="1">Uncharacterized protein</fullName>
    </submittedName>
</protein>
<comment type="caution">
    <text evidence="1">The sequence shown here is derived from an EMBL/GenBank/DDBJ whole genome shotgun (WGS) entry which is preliminary data.</text>
</comment>
<organism evidence="1 2">
    <name type="scientific">Timema podura</name>
    <name type="common">Walking stick</name>
    <dbReference type="NCBI Taxonomy" id="61482"/>
    <lineage>
        <taxon>Eukaryota</taxon>
        <taxon>Metazoa</taxon>
        <taxon>Ecdysozoa</taxon>
        <taxon>Arthropoda</taxon>
        <taxon>Hexapoda</taxon>
        <taxon>Insecta</taxon>
        <taxon>Pterygota</taxon>
        <taxon>Neoptera</taxon>
        <taxon>Polyneoptera</taxon>
        <taxon>Phasmatodea</taxon>
        <taxon>Timematodea</taxon>
        <taxon>Timematoidea</taxon>
        <taxon>Timematidae</taxon>
        <taxon>Timema</taxon>
    </lineage>
</organism>
<evidence type="ECO:0000313" key="1">
    <source>
        <dbReference type="EMBL" id="CAG2065384.1"/>
    </source>
</evidence>
<accession>A0ABN7PC74</accession>
<keyword evidence="2" id="KW-1185">Reference proteome</keyword>
<sequence length="123" mass="13101">MLACSSTRRILASASNLLPHNTKQKSFWVDGKWLSRDEGTLGSLLANVLRGTPGVDVVCAPLSSGQATLPQVSEQTGVLLMDHGLPVSLWLQDLPGVLFGPIQSRVEQYGPKRTGDGMILSGC</sequence>